<proteinExistence type="predicted"/>
<evidence type="ECO:0000313" key="1">
    <source>
        <dbReference type="EMBL" id="MBP2241622.1"/>
    </source>
</evidence>
<evidence type="ECO:0000313" key="2">
    <source>
        <dbReference type="Proteomes" id="UP001519293"/>
    </source>
</evidence>
<dbReference type="Proteomes" id="UP001519293">
    <property type="component" value="Unassembled WGS sequence"/>
</dbReference>
<dbReference type="EMBL" id="JAGIKZ010000011">
    <property type="protein sequence ID" value="MBP2241622.1"/>
    <property type="molecule type" value="Genomic_DNA"/>
</dbReference>
<sequence>MKTEVCMETQFSGEIEQITKSEMKMIPGVWVNGKTYWMKRGMDALVLDEGITLQLTEENIHHNTRIFVVKVTNHFRRSIKVKLLLQHRCCQWDYNHLSFISPLEDVVFHLANDSVHLVNGVGNCRNAKKICTVLPLWNIYKDQIWKSSQSGTVQYCPLANGNAVSLLLYDLNFVDKGSFEGKSWIISGENEVELVKINESLLKTD</sequence>
<accession>A0ABS4RIH2</accession>
<reference evidence="1 2" key="1">
    <citation type="submission" date="2021-03" db="EMBL/GenBank/DDBJ databases">
        <title>Genomic Encyclopedia of Type Strains, Phase IV (KMG-IV): sequencing the most valuable type-strain genomes for metagenomic binning, comparative biology and taxonomic classification.</title>
        <authorList>
            <person name="Goeker M."/>
        </authorList>
    </citation>
    <scope>NUCLEOTIDE SEQUENCE [LARGE SCALE GENOMIC DNA]</scope>
    <source>
        <strain evidence="1 2">DSM 26675</strain>
    </source>
</reference>
<evidence type="ECO:0008006" key="3">
    <source>
        <dbReference type="Google" id="ProtNLM"/>
    </source>
</evidence>
<gene>
    <name evidence="1" type="ORF">J2Z40_002194</name>
</gene>
<name>A0ABS4RIH2_9BACI</name>
<organism evidence="1 2">
    <name type="scientific">Cytobacillus eiseniae</name>
    <dbReference type="NCBI Taxonomy" id="762947"/>
    <lineage>
        <taxon>Bacteria</taxon>
        <taxon>Bacillati</taxon>
        <taxon>Bacillota</taxon>
        <taxon>Bacilli</taxon>
        <taxon>Bacillales</taxon>
        <taxon>Bacillaceae</taxon>
        <taxon>Cytobacillus</taxon>
    </lineage>
</organism>
<protein>
    <recommendedName>
        <fullName evidence="3">Ricin B lectin domain-containing protein</fullName>
    </recommendedName>
</protein>
<comment type="caution">
    <text evidence="1">The sequence shown here is derived from an EMBL/GenBank/DDBJ whole genome shotgun (WGS) entry which is preliminary data.</text>
</comment>
<dbReference type="RefSeq" id="WP_066395960.1">
    <property type="nucleotide sequence ID" value="NZ_JAGIKZ010000011.1"/>
</dbReference>
<keyword evidence="2" id="KW-1185">Reference proteome</keyword>